<evidence type="ECO:0000256" key="3">
    <source>
        <dbReference type="ARBA" id="ARBA00008695"/>
    </source>
</evidence>
<feature type="transmembrane region" description="Helical" evidence="13">
    <location>
        <begin position="579"/>
        <end position="596"/>
    </location>
</feature>
<evidence type="ECO:0000256" key="8">
    <source>
        <dbReference type="ARBA" id="ARBA00022989"/>
    </source>
</evidence>
<dbReference type="EnsemblMetazoa" id="SCAU008925-RA">
    <property type="protein sequence ID" value="SCAU008925-PA"/>
    <property type="gene ID" value="SCAU008925"/>
</dbReference>
<evidence type="ECO:0000256" key="6">
    <source>
        <dbReference type="ARBA" id="ARBA00022692"/>
    </source>
</evidence>
<dbReference type="AlphaFoldDB" id="A0A1I8PKM7"/>
<feature type="transmembrane region" description="Helical" evidence="13">
    <location>
        <begin position="838"/>
        <end position="857"/>
    </location>
</feature>
<dbReference type="KEGG" id="scac:106094163"/>
<comment type="similarity">
    <text evidence="3">Belongs to the PIGG/PIGN/PIGO family. PIGO subfamily.</text>
</comment>
<feature type="transmembrane region" description="Helical" evidence="13">
    <location>
        <begin position="488"/>
        <end position="506"/>
    </location>
</feature>
<dbReference type="InterPro" id="IPR039524">
    <property type="entry name" value="PIGO/GPI13"/>
</dbReference>
<dbReference type="STRING" id="35570.A0A1I8PKM7"/>
<dbReference type="InterPro" id="IPR017850">
    <property type="entry name" value="Alkaline_phosphatase_core_sf"/>
</dbReference>
<comment type="pathway">
    <text evidence="2">Glycolipid biosynthesis; glycosylphosphatidylinositol-anchor biosynthesis.</text>
</comment>
<feature type="transmembrane region" description="Helical" evidence="13">
    <location>
        <begin position="932"/>
        <end position="956"/>
    </location>
</feature>
<keyword evidence="7" id="KW-0256">Endoplasmic reticulum</keyword>
<name>A0A1I8PKM7_STOCA</name>
<dbReference type="PANTHER" id="PTHR23071">
    <property type="entry name" value="PHOSPHATIDYLINOSITOL GLYCAN"/>
    <property type="match status" value="1"/>
</dbReference>
<keyword evidence="15" id="KW-1185">Reference proteome</keyword>
<dbReference type="VEuPathDB" id="VectorBase:SCAU008925"/>
<accession>A0A1I8PKM7</accession>
<dbReference type="CDD" id="cd16023">
    <property type="entry name" value="GPI_EPT_3"/>
    <property type="match status" value="1"/>
</dbReference>
<feature type="transmembrane region" description="Helical" evidence="13">
    <location>
        <begin position="1024"/>
        <end position="1044"/>
    </location>
</feature>
<evidence type="ECO:0000256" key="5">
    <source>
        <dbReference type="ARBA" id="ARBA00022679"/>
    </source>
</evidence>
<evidence type="ECO:0000256" key="2">
    <source>
        <dbReference type="ARBA" id="ARBA00004687"/>
    </source>
</evidence>
<organism evidence="14 15">
    <name type="scientific">Stomoxys calcitrans</name>
    <name type="common">Stable fly</name>
    <name type="synonym">Conops calcitrans</name>
    <dbReference type="NCBI Taxonomy" id="35570"/>
    <lineage>
        <taxon>Eukaryota</taxon>
        <taxon>Metazoa</taxon>
        <taxon>Ecdysozoa</taxon>
        <taxon>Arthropoda</taxon>
        <taxon>Hexapoda</taxon>
        <taxon>Insecta</taxon>
        <taxon>Pterygota</taxon>
        <taxon>Neoptera</taxon>
        <taxon>Endopterygota</taxon>
        <taxon>Diptera</taxon>
        <taxon>Brachycera</taxon>
        <taxon>Muscomorpha</taxon>
        <taxon>Muscoidea</taxon>
        <taxon>Muscidae</taxon>
        <taxon>Stomoxys</taxon>
    </lineage>
</organism>
<feature type="transmembrane region" description="Helical" evidence="13">
    <location>
        <begin position="456"/>
        <end position="476"/>
    </location>
</feature>
<dbReference type="Proteomes" id="UP000095300">
    <property type="component" value="Unassembled WGS sequence"/>
</dbReference>
<feature type="transmembrane region" description="Helical" evidence="13">
    <location>
        <begin position="743"/>
        <end position="764"/>
    </location>
</feature>
<feature type="transmembrane region" description="Helical" evidence="13">
    <location>
        <begin position="617"/>
        <end position="635"/>
    </location>
</feature>
<gene>
    <name evidence="14" type="primary">106094163</name>
</gene>
<evidence type="ECO:0000256" key="12">
    <source>
        <dbReference type="ARBA" id="ARBA00093602"/>
    </source>
</evidence>
<feature type="transmembrane region" description="Helical" evidence="13">
    <location>
        <begin position="554"/>
        <end position="573"/>
    </location>
</feature>
<evidence type="ECO:0000256" key="11">
    <source>
        <dbReference type="ARBA" id="ARBA00079084"/>
    </source>
</evidence>
<evidence type="ECO:0000256" key="13">
    <source>
        <dbReference type="SAM" id="Phobius"/>
    </source>
</evidence>
<evidence type="ECO:0000313" key="14">
    <source>
        <dbReference type="EnsemblMetazoa" id="SCAU008925-PA"/>
    </source>
</evidence>
<evidence type="ECO:0000256" key="1">
    <source>
        <dbReference type="ARBA" id="ARBA00004477"/>
    </source>
</evidence>
<keyword evidence="9 13" id="KW-0472">Membrane</keyword>
<evidence type="ECO:0000256" key="9">
    <source>
        <dbReference type="ARBA" id="ARBA00023136"/>
    </source>
</evidence>
<feature type="transmembrane region" description="Helical" evidence="13">
    <location>
        <begin position="805"/>
        <end position="832"/>
    </location>
</feature>
<feature type="transmembrane region" description="Helical" evidence="13">
    <location>
        <begin position="869"/>
        <end position="890"/>
    </location>
</feature>
<dbReference type="InterPro" id="IPR037675">
    <property type="entry name" value="PIG-O_N"/>
</dbReference>
<dbReference type="SUPFAM" id="SSF53649">
    <property type="entry name" value="Alkaline phosphatase-like"/>
    <property type="match status" value="1"/>
</dbReference>
<reference evidence="14" key="1">
    <citation type="submission" date="2020-05" db="UniProtKB">
        <authorList>
            <consortium name="EnsemblMetazoa"/>
        </authorList>
    </citation>
    <scope>IDENTIFICATION</scope>
    <source>
        <strain evidence="14">USDA</strain>
    </source>
</reference>
<proteinExistence type="inferred from homology"/>
<dbReference type="InterPro" id="IPR002591">
    <property type="entry name" value="Phosphodiest/P_Trfase"/>
</dbReference>
<evidence type="ECO:0000313" key="15">
    <source>
        <dbReference type="Proteomes" id="UP000095300"/>
    </source>
</evidence>
<protein>
    <recommendedName>
        <fullName evidence="12">GPI ethanolamine phosphate transferase 3, catalytic subunit</fullName>
    </recommendedName>
    <alternativeName>
        <fullName evidence="11">Phosphatidylinositol-glycan biosynthesis class O protein</fullName>
    </alternativeName>
</protein>
<dbReference type="GO" id="GO:0051377">
    <property type="term" value="F:mannose-ethanolamine phosphotransferase activity"/>
    <property type="evidence" value="ECO:0007669"/>
    <property type="project" value="InterPro"/>
</dbReference>
<keyword evidence="8 13" id="KW-1133">Transmembrane helix</keyword>
<keyword evidence="5" id="KW-0808">Transferase</keyword>
<evidence type="ECO:0000256" key="10">
    <source>
        <dbReference type="ARBA" id="ARBA00023180"/>
    </source>
</evidence>
<dbReference type="Gene3D" id="3.40.720.10">
    <property type="entry name" value="Alkaline Phosphatase, subunit A"/>
    <property type="match status" value="1"/>
</dbReference>
<evidence type="ECO:0000256" key="4">
    <source>
        <dbReference type="ARBA" id="ARBA00022502"/>
    </source>
</evidence>
<dbReference type="UniPathway" id="UPA00196"/>
<keyword evidence="6 13" id="KW-0812">Transmembrane</keyword>
<evidence type="ECO:0000256" key="7">
    <source>
        <dbReference type="ARBA" id="ARBA00022824"/>
    </source>
</evidence>
<dbReference type="GO" id="GO:0005789">
    <property type="term" value="C:endoplasmic reticulum membrane"/>
    <property type="evidence" value="ECO:0007669"/>
    <property type="project" value="UniProtKB-SubCell"/>
</dbReference>
<feature type="transmembrane region" description="Helical" evidence="13">
    <location>
        <begin position="7"/>
        <end position="26"/>
    </location>
</feature>
<dbReference type="Pfam" id="PF01663">
    <property type="entry name" value="Phosphodiest"/>
    <property type="match status" value="1"/>
</dbReference>
<feature type="transmembrane region" description="Helical" evidence="13">
    <location>
        <begin position="518"/>
        <end position="542"/>
    </location>
</feature>
<dbReference type="FunFam" id="3.40.720.10:FF:000041">
    <property type="entry name" value="GPI ethanolamine phosphate transferase 3"/>
    <property type="match status" value="1"/>
</dbReference>
<feature type="transmembrane region" description="Helical" evidence="13">
    <location>
        <begin position="672"/>
        <end position="690"/>
    </location>
</feature>
<keyword evidence="4" id="KW-0337">GPI-anchor biosynthesis</keyword>
<comment type="subcellular location">
    <subcellularLocation>
        <location evidence="1">Endoplasmic reticulum membrane</location>
        <topology evidence="1">Multi-pass membrane protein</topology>
    </subcellularLocation>
</comment>
<dbReference type="PANTHER" id="PTHR23071:SF1">
    <property type="entry name" value="GPI ETHANOLAMINE PHOSPHATE TRANSFERASE 3"/>
    <property type="match status" value="1"/>
</dbReference>
<feature type="transmembrane region" description="Helical" evidence="13">
    <location>
        <begin position="1056"/>
        <end position="1078"/>
    </location>
</feature>
<dbReference type="OrthoDB" id="272139at2759"/>
<keyword evidence="10" id="KW-0325">Glycoprotein</keyword>
<dbReference type="GO" id="GO:0006506">
    <property type="term" value="P:GPI anchor biosynthetic process"/>
    <property type="evidence" value="ECO:0007669"/>
    <property type="project" value="UniProtKB-UniPathway"/>
</dbReference>
<sequence>MKFALSYVLVLVWIAYLISSGVYLFSRGFLLSRVSKTDVSTCRHLSTDPNDEYYLTEEVVQEIFKDVNASSNLCLPQKSKVIILVIDALKYDFGVYKENHTRPLPYENKLSIFRDLSLNMPEYTRLMRFKADPPTTTLQRLKGLTTGTLPTFVDIGSNFASPEINEDNIVDQIVKSGLPVVFMGDSTWTDLYPKRFRRSYSYPSFDIFDLDTIDRKIETHLPKEMQKNDWQVLIAHFLGVDHCGHKHGPLHEEMSRKLTEMNEVIRNVASQMDEQTTLLVMGDHGMTISGDHGGDSEEETNALLFAYTKKSKFINYDFISDNEVMQQIDLVPTLATILGIPIPYSNLGLINFNIVPDVVVPHMNKLQTFIIHAWQNAQQIYTYFYNYALENKRSFNVEQMDRMDTEFILLTHRVKSIYTEAALKSFIGDLNVHLRQILSTCRELWVKFDATQMSQGLLFTFFSAFFSYVLINNTPANKLSHIFTIKEMGYTYLLNLAAGVFGYRYYKNFSFKTEEHAIIFFTNVISTLVLVFHMLQNWYIIAINWSKVKRFANMPTRVILIILMAVFFSNSFVINEGRVLAYLLVAVVMLMAYELLQKCVRVDFRNKFKAQQFMKSTALKLLLATILAVSLIRFATTLFRCREEQGNCTDFNYNNTSAGGFSFKRPSSAKSYIASIVTVVVYTTLSRIYLRSCGNLTGTSVNIILARYGPTVASICAGGHILLSNSSIKNIERTHIDAMALVIYALFVVQIVVVLISPLMVYVVPPKNSSTITINQRESIIPEIFKKMKSIYHGDDVERRAEIPVVYGLATIYSSVIISFGTFLAMVLIVLLDPRSCSGIVVCIAVAAIMLSLNSVLRYRTALSLETCLQPTFTVIVGWFLLGNFCFFATSHQTTLSQIDWRAAFVGRTTNIGQSHFVSGILVTLNTFCGHILFSCMYGLLAVETFSIFALFPSLIKTNANRERKAETVGHIRQSSGQTTSTSDRSLSEISYECVGFDMTRGEFVLFENESTFIGGLFKLAIQLYILQGVKIFCAMLACTIHCRHLMVWKVFAPRFIYESIATFVSLPAIIIGFLLVLRIHKSLKTLITKINKDK</sequence>